<reference evidence="8" key="1">
    <citation type="submission" date="2016-10" db="EMBL/GenBank/DDBJ databases">
        <authorList>
            <person name="Varghese N."/>
            <person name="Submissions S."/>
        </authorList>
    </citation>
    <scope>NUCLEOTIDE SEQUENCE [LARGE SCALE GENOMIC DNA]</scope>
    <source>
        <strain evidence="8">DSM 44498</strain>
    </source>
</reference>
<feature type="domain" description="RNA polymerase sigma-70 region 4" evidence="6">
    <location>
        <begin position="107"/>
        <end position="156"/>
    </location>
</feature>
<evidence type="ECO:0000256" key="4">
    <source>
        <dbReference type="ARBA" id="ARBA00023125"/>
    </source>
</evidence>
<protein>
    <submittedName>
        <fullName evidence="7">RNA polymerase sigma-70 factor, ECF subfamily</fullName>
    </submittedName>
</protein>
<sequence>MSVLDEELHSAATAAAAGDREAVQRMTATLWPQVVRYCRTRVGNSTQVTRPADEVAQQALLAVARQLPSLARSDHPVREVYRVVSRTVADAQGSSGSPDLPAEVARLLHGLDPTAREIVLLRVIDGLSAHDTAGVLGLPVGRVLVVQHEALRALRAKVA</sequence>
<dbReference type="SUPFAM" id="SSF88946">
    <property type="entry name" value="Sigma2 domain of RNA polymerase sigma factors"/>
    <property type="match status" value="1"/>
</dbReference>
<dbReference type="InterPro" id="IPR036388">
    <property type="entry name" value="WH-like_DNA-bd_sf"/>
</dbReference>
<evidence type="ECO:0000256" key="5">
    <source>
        <dbReference type="ARBA" id="ARBA00023163"/>
    </source>
</evidence>
<dbReference type="Pfam" id="PF04545">
    <property type="entry name" value="Sigma70_r4"/>
    <property type="match status" value="1"/>
</dbReference>
<organism evidence="7 8">
    <name type="scientific">Rhodococcus koreensis</name>
    <dbReference type="NCBI Taxonomy" id="99653"/>
    <lineage>
        <taxon>Bacteria</taxon>
        <taxon>Bacillati</taxon>
        <taxon>Actinomycetota</taxon>
        <taxon>Actinomycetes</taxon>
        <taxon>Mycobacteriales</taxon>
        <taxon>Nocardiaceae</taxon>
        <taxon>Rhodococcus</taxon>
    </lineage>
</organism>
<dbReference type="InterPro" id="IPR007630">
    <property type="entry name" value="RNA_pol_sigma70_r4"/>
</dbReference>
<keyword evidence="2" id="KW-0805">Transcription regulation</keyword>
<keyword evidence="8" id="KW-1185">Reference proteome</keyword>
<dbReference type="CDD" id="cd06171">
    <property type="entry name" value="Sigma70_r4"/>
    <property type="match status" value="1"/>
</dbReference>
<dbReference type="PANTHER" id="PTHR43133">
    <property type="entry name" value="RNA POLYMERASE ECF-TYPE SIGMA FACTO"/>
    <property type="match status" value="1"/>
</dbReference>
<evidence type="ECO:0000313" key="8">
    <source>
        <dbReference type="Proteomes" id="UP000183561"/>
    </source>
</evidence>
<keyword evidence="4" id="KW-0238">DNA-binding</keyword>
<evidence type="ECO:0000256" key="3">
    <source>
        <dbReference type="ARBA" id="ARBA00023082"/>
    </source>
</evidence>
<dbReference type="Gene3D" id="1.10.1740.10">
    <property type="match status" value="1"/>
</dbReference>
<dbReference type="InterPro" id="IPR013324">
    <property type="entry name" value="RNA_pol_sigma_r3/r4-like"/>
</dbReference>
<comment type="similarity">
    <text evidence="1">Belongs to the sigma-70 factor family. ECF subfamily.</text>
</comment>
<dbReference type="AlphaFoldDB" id="A0A1H4RR87"/>
<dbReference type="EMBL" id="FNSV01000005">
    <property type="protein sequence ID" value="SEC34455.1"/>
    <property type="molecule type" value="Genomic_DNA"/>
</dbReference>
<keyword evidence="5" id="KW-0804">Transcription</keyword>
<dbReference type="PANTHER" id="PTHR43133:SF58">
    <property type="entry name" value="ECF RNA POLYMERASE SIGMA FACTOR SIGD"/>
    <property type="match status" value="1"/>
</dbReference>
<evidence type="ECO:0000256" key="1">
    <source>
        <dbReference type="ARBA" id="ARBA00010641"/>
    </source>
</evidence>
<dbReference type="SUPFAM" id="SSF88659">
    <property type="entry name" value="Sigma3 and sigma4 domains of RNA polymerase sigma factors"/>
    <property type="match status" value="1"/>
</dbReference>
<evidence type="ECO:0000313" key="7">
    <source>
        <dbReference type="EMBL" id="SEC34455.1"/>
    </source>
</evidence>
<proteinExistence type="inferred from homology"/>
<evidence type="ECO:0000256" key="2">
    <source>
        <dbReference type="ARBA" id="ARBA00023015"/>
    </source>
</evidence>
<accession>A0A1H4RR87</accession>
<dbReference type="GO" id="GO:0006352">
    <property type="term" value="P:DNA-templated transcription initiation"/>
    <property type="evidence" value="ECO:0007669"/>
    <property type="project" value="InterPro"/>
</dbReference>
<dbReference type="InterPro" id="IPR039425">
    <property type="entry name" value="RNA_pol_sigma-70-like"/>
</dbReference>
<gene>
    <name evidence="7" type="ORF">SAMN04490239_3750</name>
</gene>
<evidence type="ECO:0000259" key="6">
    <source>
        <dbReference type="Pfam" id="PF04545"/>
    </source>
</evidence>
<dbReference type="GO" id="GO:0016987">
    <property type="term" value="F:sigma factor activity"/>
    <property type="evidence" value="ECO:0007669"/>
    <property type="project" value="UniProtKB-KW"/>
</dbReference>
<name>A0A1H4RR87_9NOCA</name>
<dbReference type="Gene3D" id="1.10.10.10">
    <property type="entry name" value="Winged helix-like DNA-binding domain superfamily/Winged helix DNA-binding domain"/>
    <property type="match status" value="1"/>
</dbReference>
<dbReference type="OrthoDB" id="4480771at2"/>
<keyword evidence="3" id="KW-0731">Sigma factor</keyword>
<dbReference type="RefSeq" id="WP_072947491.1">
    <property type="nucleotide sequence ID" value="NZ_FNSV01000005.1"/>
</dbReference>
<dbReference type="InterPro" id="IPR013325">
    <property type="entry name" value="RNA_pol_sigma_r2"/>
</dbReference>
<dbReference type="Proteomes" id="UP000183561">
    <property type="component" value="Unassembled WGS sequence"/>
</dbReference>
<dbReference type="GO" id="GO:0003677">
    <property type="term" value="F:DNA binding"/>
    <property type="evidence" value="ECO:0007669"/>
    <property type="project" value="UniProtKB-KW"/>
</dbReference>